<feature type="compositionally biased region" description="Low complexity" evidence="1">
    <location>
        <begin position="29"/>
        <end position="43"/>
    </location>
</feature>
<proteinExistence type="predicted"/>
<accession>A0AAE8MCG3</accession>
<dbReference type="EMBL" id="ONZP01000289">
    <property type="protein sequence ID" value="SPJ79949.1"/>
    <property type="molecule type" value="Genomic_DNA"/>
</dbReference>
<gene>
    <name evidence="2" type="ORF">FTOL_08340</name>
</gene>
<reference evidence="2" key="1">
    <citation type="submission" date="2018-03" db="EMBL/GenBank/DDBJ databases">
        <authorList>
            <person name="Guldener U."/>
        </authorList>
    </citation>
    <scope>NUCLEOTIDE SEQUENCE</scope>
</reference>
<keyword evidence="3" id="KW-1185">Reference proteome</keyword>
<comment type="caution">
    <text evidence="2">The sequence shown here is derived from an EMBL/GenBank/DDBJ whole genome shotgun (WGS) entry which is preliminary data.</text>
</comment>
<evidence type="ECO:0000313" key="3">
    <source>
        <dbReference type="Proteomes" id="UP001187734"/>
    </source>
</evidence>
<evidence type="ECO:0000313" key="2">
    <source>
        <dbReference type="EMBL" id="SPJ79949.1"/>
    </source>
</evidence>
<name>A0AAE8MCG3_9HYPO</name>
<dbReference type="Proteomes" id="UP001187734">
    <property type="component" value="Unassembled WGS sequence"/>
</dbReference>
<organism evidence="2 3">
    <name type="scientific">Fusarium torulosum</name>
    <dbReference type="NCBI Taxonomy" id="33205"/>
    <lineage>
        <taxon>Eukaryota</taxon>
        <taxon>Fungi</taxon>
        <taxon>Dikarya</taxon>
        <taxon>Ascomycota</taxon>
        <taxon>Pezizomycotina</taxon>
        <taxon>Sordariomycetes</taxon>
        <taxon>Hypocreomycetidae</taxon>
        <taxon>Hypocreales</taxon>
        <taxon>Nectriaceae</taxon>
        <taxon>Fusarium</taxon>
    </lineage>
</organism>
<protein>
    <submittedName>
        <fullName evidence="2">Uncharacterized protein</fullName>
    </submittedName>
</protein>
<dbReference type="AlphaFoldDB" id="A0AAE8MCG3"/>
<sequence length="296" mass="32271">MPKTSAKSPPSHWRPSPYGNHFPRSRWQSSSSLPTTLSGSTPGNEENRSLQTAQESPARPRPKAFQLPTFVTTPSFEAPAGCTEFPTTGGNAIPPPANGHQAAKIPQVQAPNGLPGRPSFTRYFVPYTPKPNPTDIPKPEIKPDIKPRIDLTMVDSMALKAVSRPGNGTQQPPGLTIHSNSSGGGVQFNVFTKVPTVSKTIAFNVKNEEALVQAYRHVKAMNPSADVGGIMFCVAPKGGSFTTTQNIDWSSLAGRLDHSGHNHNFPRPHSQYYRPSKCESPALFFSNWLYVLTFRR</sequence>
<feature type="region of interest" description="Disordered" evidence="1">
    <location>
        <begin position="1"/>
        <end position="65"/>
    </location>
</feature>
<evidence type="ECO:0000256" key="1">
    <source>
        <dbReference type="SAM" id="MobiDB-lite"/>
    </source>
</evidence>